<dbReference type="PROSITE" id="PS50937">
    <property type="entry name" value="HTH_MERR_2"/>
    <property type="match status" value="1"/>
</dbReference>
<evidence type="ECO:0000313" key="2">
    <source>
        <dbReference type="EMBL" id="MCP9270829.1"/>
    </source>
</evidence>
<dbReference type="Gene3D" id="1.10.1660.10">
    <property type="match status" value="1"/>
</dbReference>
<dbReference type="Gene3D" id="1.10.1240.10">
    <property type="entry name" value="Methionine synthase domain"/>
    <property type="match status" value="1"/>
</dbReference>
<dbReference type="RefSeq" id="WP_255057797.1">
    <property type="nucleotide sequence ID" value="NZ_JANDBD010000001.1"/>
</dbReference>
<dbReference type="InterPro" id="IPR036594">
    <property type="entry name" value="Meth_synthase_dom"/>
</dbReference>
<dbReference type="SUPFAM" id="SSF46955">
    <property type="entry name" value="Putative DNA-binding domain"/>
    <property type="match status" value="1"/>
</dbReference>
<dbReference type="SMART" id="SM00422">
    <property type="entry name" value="HTH_MERR"/>
    <property type="match status" value="1"/>
</dbReference>
<name>A0ABT1LVA3_9MYCO</name>
<reference evidence="2 3" key="1">
    <citation type="submission" date="2022-06" db="EMBL/GenBank/DDBJ databases">
        <title>Mycolicibacterium sp. CAU 1645 isolated from seawater.</title>
        <authorList>
            <person name="Kim W."/>
        </authorList>
    </citation>
    <scope>NUCLEOTIDE SEQUENCE [LARGE SCALE GENOMIC DNA]</scope>
    <source>
        <strain evidence="2 3">CAU 1645</strain>
    </source>
</reference>
<dbReference type="InterPro" id="IPR009061">
    <property type="entry name" value="DNA-bd_dom_put_sf"/>
</dbReference>
<evidence type="ECO:0000313" key="3">
    <source>
        <dbReference type="Proteomes" id="UP001651690"/>
    </source>
</evidence>
<organism evidence="2 3">
    <name type="scientific">Mycolicibacterium arenosum</name>
    <dbReference type="NCBI Taxonomy" id="2952157"/>
    <lineage>
        <taxon>Bacteria</taxon>
        <taxon>Bacillati</taxon>
        <taxon>Actinomycetota</taxon>
        <taxon>Actinomycetes</taxon>
        <taxon>Mycobacteriales</taxon>
        <taxon>Mycobacteriaceae</taxon>
        <taxon>Mycolicibacterium</taxon>
    </lineage>
</organism>
<evidence type="ECO:0000259" key="1">
    <source>
        <dbReference type="PROSITE" id="PS50937"/>
    </source>
</evidence>
<sequence>MSPQQSAAVDDASASLCYPVGAVAARLDLPIATLRSWARRYRIGPADHRAGQRRLYSESDIRRFQRMAELVRQGVSPSSAARSVFDAERYATTDVTTLLAAAWALDAYACDRQLDNRLRRDGVIDTWDGLIRPAFDALAARQREGAGCLDVEHVLSWSVSRALQRLPLPVEVDNPVIVLSCMPGEVHTLALEALRAALAERGRATVMLGADTPVAAVFDALSHLSRTAEVVLWAHTHATADPSAAADVVERIGSVMVAGPGWATTVRPPGATYLEGLGDAVRRLLGAA</sequence>
<dbReference type="InterPro" id="IPR000551">
    <property type="entry name" value="MerR-type_HTH_dom"/>
</dbReference>
<gene>
    <name evidence="2" type="ORF">NM203_01365</name>
</gene>
<dbReference type="Pfam" id="PF13411">
    <property type="entry name" value="MerR_1"/>
    <property type="match status" value="1"/>
</dbReference>
<keyword evidence="3" id="KW-1185">Reference proteome</keyword>
<comment type="caution">
    <text evidence="2">The sequence shown here is derived from an EMBL/GenBank/DDBJ whole genome shotgun (WGS) entry which is preliminary data.</text>
</comment>
<accession>A0ABT1LVA3</accession>
<feature type="domain" description="HTH merR-type" evidence="1">
    <location>
        <begin position="17"/>
        <end position="86"/>
    </location>
</feature>
<dbReference type="Gene3D" id="3.40.50.280">
    <property type="entry name" value="Cobalamin-binding domain"/>
    <property type="match status" value="1"/>
</dbReference>
<protein>
    <submittedName>
        <fullName evidence="2">MerR family transcriptional regulator</fullName>
    </submittedName>
</protein>
<dbReference type="Proteomes" id="UP001651690">
    <property type="component" value="Unassembled WGS sequence"/>
</dbReference>
<proteinExistence type="predicted"/>
<dbReference type="EMBL" id="JANDBD010000001">
    <property type="protein sequence ID" value="MCP9270829.1"/>
    <property type="molecule type" value="Genomic_DNA"/>
</dbReference>